<dbReference type="InterPro" id="IPR051430">
    <property type="entry name" value="Fungal_TF_Env_Response"/>
</dbReference>
<keyword evidence="1" id="KW-0479">Metal-binding</keyword>
<sequence length="642" mass="72537">MPPANDDQKSELTSQARPIARRKRRPLSCTLCRRRKLACDREYPSCSRCQKCGKGDSCSYEERPASPNINKPEPDVSGQTRFVLDPTPLFGNTPTLSAPVGGTTDTDHYNNRPIVVAPTQNVGTWQLLGNSASWATADGQLPAIKADVAELAHPCEPNPTEAVIFRGENYKTQYYGSTNSTSLIAHFPELRSYMKETIKHHPALPGVQKELKSLDVKWKHEKPNTLPVKEEDLLLLLPDREDMDAAIRLYFDTFETMYRILHRPTFLEEYHQLQSNQGAAKPGFIVLILLVMAATCRYKKKRMWSVAGELVREGIAAGFHRDPSRLGGKISFFDQEIRRRLWATMTELELQASIERGMPSALAAIRMDCPPPLDIDDEDLRPEPESTREQRLSGDCTTALFLCLSRKSLDLRVSLNSRVNDLTVDWSYEEILRYEDIIMSELRKLPPPNEDNNNSNKRKLSPVARAVLDLQLRQFLVLIHAPFARKAETNSRGALNLSHYAYLSSGIQADVCVPVDHKAIFQYLENAISMLEDSITYLGTGFTYHCTSKQDAINQVVREYHRVLGSQEQFHRAKEKLYSSQSRKGNTSTSELQFASDNLMDATEVSLADAGFPQFDSTVLPLDQYFFGDPAAWIFDNLWEVG</sequence>
<dbReference type="OrthoDB" id="4236860at2759"/>
<dbReference type="GO" id="GO:0008270">
    <property type="term" value="F:zinc ion binding"/>
    <property type="evidence" value="ECO:0007669"/>
    <property type="project" value="InterPro"/>
</dbReference>
<evidence type="ECO:0000256" key="3">
    <source>
        <dbReference type="ARBA" id="ARBA00023015"/>
    </source>
</evidence>
<dbReference type="PANTHER" id="PTHR31944:SF131">
    <property type="entry name" value="HEME-RESPONSIVE ZINC FINGER TRANSCRIPTION FACTOR HAP1"/>
    <property type="match status" value="1"/>
</dbReference>
<dbReference type="PROSITE" id="PS00463">
    <property type="entry name" value="ZN2_CY6_FUNGAL_1"/>
    <property type="match status" value="1"/>
</dbReference>
<reference evidence="9 10" key="1">
    <citation type="submission" date="2019-08" db="EMBL/GenBank/DDBJ databases">
        <title>The genome sequence of a newly discovered highly antifungal drug resistant Aspergillus species, Aspergillus tanneri NIH 1004.</title>
        <authorList>
            <person name="Mounaud S."/>
            <person name="Singh I."/>
            <person name="Joardar V."/>
            <person name="Pakala S."/>
            <person name="Pakala S."/>
            <person name="Venepally P."/>
            <person name="Chung J.K."/>
            <person name="Losada L."/>
            <person name="Nierman W.C."/>
        </authorList>
    </citation>
    <scope>NUCLEOTIDE SEQUENCE [LARGE SCALE GENOMIC DNA]</scope>
    <source>
        <strain evidence="9 10">NIH1004</strain>
    </source>
</reference>
<evidence type="ECO:0000259" key="8">
    <source>
        <dbReference type="PROSITE" id="PS50048"/>
    </source>
</evidence>
<evidence type="ECO:0000256" key="5">
    <source>
        <dbReference type="ARBA" id="ARBA00023163"/>
    </source>
</evidence>
<dbReference type="Gene3D" id="4.10.240.10">
    <property type="entry name" value="Zn(2)-C6 fungal-type DNA-binding domain"/>
    <property type="match status" value="1"/>
</dbReference>
<dbReference type="InterPro" id="IPR007219">
    <property type="entry name" value="XnlR_reg_dom"/>
</dbReference>
<dbReference type="Pfam" id="PF04082">
    <property type="entry name" value="Fungal_trans"/>
    <property type="match status" value="1"/>
</dbReference>
<dbReference type="SMART" id="SM00066">
    <property type="entry name" value="GAL4"/>
    <property type="match status" value="1"/>
</dbReference>
<evidence type="ECO:0000256" key="6">
    <source>
        <dbReference type="ARBA" id="ARBA00023242"/>
    </source>
</evidence>
<dbReference type="PANTHER" id="PTHR31944">
    <property type="entry name" value="HEME-RESPONSIVE ZINC FINGER TRANSCRIPTION FACTOR HAP1"/>
    <property type="match status" value="1"/>
</dbReference>
<keyword evidence="4" id="KW-0238">DNA-binding</keyword>
<evidence type="ECO:0000313" key="9">
    <source>
        <dbReference type="EMBL" id="KAA8641450.1"/>
    </source>
</evidence>
<proteinExistence type="predicted"/>
<dbReference type="GO" id="GO:0001228">
    <property type="term" value="F:DNA-binding transcription activator activity, RNA polymerase II-specific"/>
    <property type="evidence" value="ECO:0007669"/>
    <property type="project" value="TreeGrafter"/>
</dbReference>
<dbReference type="GeneID" id="54324617"/>
<dbReference type="Proteomes" id="UP000324241">
    <property type="component" value="Unassembled WGS sequence"/>
</dbReference>
<feature type="region of interest" description="Disordered" evidence="7">
    <location>
        <begin position="54"/>
        <end position="76"/>
    </location>
</feature>
<dbReference type="Pfam" id="PF00172">
    <property type="entry name" value="Zn_clus"/>
    <property type="match status" value="1"/>
</dbReference>
<dbReference type="SUPFAM" id="SSF57701">
    <property type="entry name" value="Zn2/Cys6 DNA-binding domain"/>
    <property type="match status" value="1"/>
</dbReference>
<dbReference type="AlphaFoldDB" id="A0A5M9M7H9"/>
<comment type="caution">
    <text evidence="9">The sequence shown here is derived from an EMBL/GenBank/DDBJ whole genome shotgun (WGS) entry which is preliminary data.</text>
</comment>
<feature type="compositionally biased region" description="Basic and acidic residues" evidence="7">
    <location>
        <begin position="1"/>
        <end position="10"/>
    </location>
</feature>
<accession>A0A5M9M7H9</accession>
<dbReference type="InterPro" id="IPR036864">
    <property type="entry name" value="Zn2-C6_fun-type_DNA-bd_sf"/>
</dbReference>
<dbReference type="VEuPathDB" id="FungiDB:EYZ11_002270"/>
<keyword evidence="5" id="KW-0804">Transcription</keyword>
<keyword evidence="6" id="KW-0539">Nucleus</keyword>
<evidence type="ECO:0000256" key="7">
    <source>
        <dbReference type="SAM" id="MobiDB-lite"/>
    </source>
</evidence>
<dbReference type="CDD" id="cd12148">
    <property type="entry name" value="fungal_TF_MHR"/>
    <property type="match status" value="1"/>
</dbReference>
<feature type="region of interest" description="Disordered" evidence="7">
    <location>
        <begin position="1"/>
        <end position="20"/>
    </location>
</feature>
<name>A0A5M9M7H9_9EURO</name>
<dbReference type="GO" id="GO:0000978">
    <property type="term" value="F:RNA polymerase II cis-regulatory region sequence-specific DNA binding"/>
    <property type="evidence" value="ECO:0007669"/>
    <property type="project" value="TreeGrafter"/>
</dbReference>
<dbReference type="PROSITE" id="PS50048">
    <property type="entry name" value="ZN2_CY6_FUNGAL_2"/>
    <property type="match status" value="1"/>
</dbReference>
<keyword evidence="2" id="KW-0862">Zinc</keyword>
<dbReference type="CDD" id="cd00067">
    <property type="entry name" value="GAL4"/>
    <property type="match status" value="1"/>
</dbReference>
<evidence type="ECO:0000313" key="10">
    <source>
        <dbReference type="Proteomes" id="UP000324241"/>
    </source>
</evidence>
<dbReference type="GO" id="GO:0005634">
    <property type="term" value="C:nucleus"/>
    <property type="evidence" value="ECO:0007669"/>
    <property type="project" value="TreeGrafter"/>
</dbReference>
<evidence type="ECO:0000256" key="4">
    <source>
        <dbReference type="ARBA" id="ARBA00023125"/>
    </source>
</evidence>
<evidence type="ECO:0000256" key="1">
    <source>
        <dbReference type="ARBA" id="ARBA00022723"/>
    </source>
</evidence>
<organism evidence="9 10">
    <name type="scientific">Aspergillus tanneri</name>
    <dbReference type="NCBI Taxonomy" id="1220188"/>
    <lineage>
        <taxon>Eukaryota</taxon>
        <taxon>Fungi</taxon>
        <taxon>Dikarya</taxon>
        <taxon>Ascomycota</taxon>
        <taxon>Pezizomycotina</taxon>
        <taxon>Eurotiomycetes</taxon>
        <taxon>Eurotiomycetidae</taxon>
        <taxon>Eurotiales</taxon>
        <taxon>Aspergillaceae</taxon>
        <taxon>Aspergillus</taxon>
        <taxon>Aspergillus subgen. Circumdati</taxon>
    </lineage>
</organism>
<dbReference type="InterPro" id="IPR001138">
    <property type="entry name" value="Zn2Cys6_DnaBD"/>
</dbReference>
<dbReference type="GO" id="GO:0006351">
    <property type="term" value="P:DNA-templated transcription"/>
    <property type="evidence" value="ECO:0007669"/>
    <property type="project" value="InterPro"/>
</dbReference>
<dbReference type="RefSeq" id="XP_033420812.1">
    <property type="nucleotide sequence ID" value="XM_033566610.1"/>
</dbReference>
<feature type="domain" description="Zn(2)-C6 fungal-type" evidence="8">
    <location>
        <begin position="28"/>
        <end position="60"/>
    </location>
</feature>
<dbReference type="EMBL" id="QUQM01000010">
    <property type="protein sequence ID" value="KAA8641450.1"/>
    <property type="molecule type" value="Genomic_DNA"/>
</dbReference>
<dbReference type="SMART" id="SM00906">
    <property type="entry name" value="Fungal_trans"/>
    <property type="match status" value="1"/>
</dbReference>
<keyword evidence="3" id="KW-0805">Transcription regulation</keyword>
<evidence type="ECO:0000256" key="2">
    <source>
        <dbReference type="ARBA" id="ARBA00022833"/>
    </source>
</evidence>
<protein>
    <recommendedName>
        <fullName evidence="8">Zn(2)-C6 fungal-type domain-containing protein</fullName>
    </recommendedName>
</protein>
<gene>
    <name evidence="9" type="ORF">ATNIH1004_001915</name>
</gene>